<sequence length="36" mass="3799">AGIILGPMVFKNHNSSLITMSNESVKTLGTIASFGY</sequence>
<dbReference type="Gramene" id="OMP09622">
    <property type="protein sequence ID" value="OMP09622"/>
    <property type="gene ID" value="CCACVL1_01053"/>
</dbReference>
<dbReference type="EMBL" id="AWWV01003106">
    <property type="protein sequence ID" value="OMP09622.1"/>
    <property type="molecule type" value="Genomic_DNA"/>
</dbReference>
<evidence type="ECO:0000313" key="3">
    <source>
        <dbReference type="Proteomes" id="UP000188268"/>
    </source>
</evidence>
<evidence type="ECO:0000313" key="1">
    <source>
        <dbReference type="EMBL" id="OMP09622.1"/>
    </source>
</evidence>
<protein>
    <submittedName>
        <fullName evidence="2">Uncharacterized protein</fullName>
    </submittedName>
</protein>
<gene>
    <name evidence="2" type="ORF">CCACVL1_00018</name>
    <name evidence="1" type="ORF">CCACVL1_01053</name>
</gene>
<name>A0A1R3KZ39_COCAP</name>
<dbReference type="Gramene" id="OMP12374">
    <property type="protein sequence ID" value="OMP12374"/>
    <property type="gene ID" value="CCACVL1_00018"/>
</dbReference>
<keyword evidence="3" id="KW-1185">Reference proteome</keyword>
<dbReference type="EMBL" id="AWWV01000056">
    <property type="protein sequence ID" value="OMP12374.1"/>
    <property type="molecule type" value="Genomic_DNA"/>
</dbReference>
<organism evidence="2 3">
    <name type="scientific">Corchorus capsularis</name>
    <name type="common">Jute</name>
    <dbReference type="NCBI Taxonomy" id="210143"/>
    <lineage>
        <taxon>Eukaryota</taxon>
        <taxon>Viridiplantae</taxon>
        <taxon>Streptophyta</taxon>
        <taxon>Embryophyta</taxon>
        <taxon>Tracheophyta</taxon>
        <taxon>Spermatophyta</taxon>
        <taxon>Magnoliopsida</taxon>
        <taxon>eudicotyledons</taxon>
        <taxon>Gunneridae</taxon>
        <taxon>Pentapetalae</taxon>
        <taxon>rosids</taxon>
        <taxon>malvids</taxon>
        <taxon>Malvales</taxon>
        <taxon>Malvaceae</taxon>
        <taxon>Grewioideae</taxon>
        <taxon>Apeibeae</taxon>
        <taxon>Corchorus</taxon>
    </lineage>
</organism>
<reference evidence="2 3" key="1">
    <citation type="submission" date="2013-09" db="EMBL/GenBank/DDBJ databases">
        <title>Corchorus capsularis genome sequencing.</title>
        <authorList>
            <person name="Alam M."/>
            <person name="Haque M.S."/>
            <person name="Islam M.S."/>
            <person name="Emdad E.M."/>
            <person name="Islam M.M."/>
            <person name="Ahmed B."/>
            <person name="Halim A."/>
            <person name="Hossen Q.M.M."/>
            <person name="Hossain M.Z."/>
            <person name="Ahmed R."/>
            <person name="Khan M.M."/>
            <person name="Islam R."/>
            <person name="Rashid M.M."/>
            <person name="Khan S.A."/>
            <person name="Rahman M.S."/>
            <person name="Alam M."/>
        </authorList>
    </citation>
    <scope>NUCLEOTIDE SEQUENCE [LARGE SCALE GENOMIC DNA]</scope>
    <source>
        <strain evidence="3">cv. CVL-1</strain>
        <tissue evidence="2">Whole seedling</tissue>
    </source>
</reference>
<dbReference type="AlphaFoldDB" id="A0A1R3KZ39"/>
<evidence type="ECO:0000313" key="2">
    <source>
        <dbReference type="EMBL" id="OMP12374.1"/>
    </source>
</evidence>
<feature type="non-terminal residue" evidence="2">
    <location>
        <position position="1"/>
    </location>
</feature>
<comment type="caution">
    <text evidence="2">The sequence shown here is derived from an EMBL/GenBank/DDBJ whole genome shotgun (WGS) entry which is preliminary data.</text>
</comment>
<proteinExistence type="predicted"/>
<accession>A0A1R3KZ39</accession>
<feature type="non-terminal residue" evidence="2">
    <location>
        <position position="36"/>
    </location>
</feature>
<dbReference type="Proteomes" id="UP000188268">
    <property type="component" value="Unassembled WGS sequence"/>
</dbReference>